<reference evidence="2 3" key="1">
    <citation type="journal article" date="2021" name="ISME Commun">
        <title>Automated analysis of genomic sequences facilitates high-throughput and comprehensive description of bacteria.</title>
        <authorList>
            <person name="Hitch T.C.A."/>
        </authorList>
    </citation>
    <scope>NUCLEOTIDE SEQUENCE [LARGE SCALE GENOMIC DNA]</scope>
    <source>
        <strain evidence="2 3">Sanger_03</strain>
    </source>
</reference>
<keyword evidence="1" id="KW-0812">Transmembrane</keyword>
<evidence type="ECO:0000313" key="3">
    <source>
        <dbReference type="Proteomes" id="UP001652431"/>
    </source>
</evidence>
<keyword evidence="3" id="KW-1185">Reference proteome</keyword>
<evidence type="ECO:0000256" key="1">
    <source>
        <dbReference type="SAM" id="Phobius"/>
    </source>
</evidence>
<keyword evidence="1" id="KW-0472">Membrane</keyword>
<keyword evidence="1" id="KW-1133">Transmembrane helix</keyword>
<comment type="caution">
    <text evidence="2">The sequence shown here is derived from an EMBL/GenBank/DDBJ whole genome shotgun (WGS) entry which is preliminary data.</text>
</comment>
<accession>A0ABT2RJ50</accession>
<dbReference type="RefSeq" id="WP_227191864.1">
    <property type="nucleotide sequence ID" value="NZ_JAOQJU010000002.1"/>
</dbReference>
<evidence type="ECO:0000313" key="2">
    <source>
        <dbReference type="EMBL" id="MCU6685437.1"/>
    </source>
</evidence>
<feature type="transmembrane region" description="Helical" evidence="1">
    <location>
        <begin position="26"/>
        <end position="44"/>
    </location>
</feature>
<proteinExistence type="predicted"/>
<gene>
    <name evidence="2" type="ORF">OCV99_02520</name>
</gene>
<organism evidence="2 3">
    <name type="scientific">Dorea acetigenes</name>
    <dbReference type="NCBI Taxonomy" id="2981787"/>
    <lineage>
        <taxon>Bacteria</taxon>
        <taxon>Bacillati</taxon>
        <taxon>Bacillota</taxon>
        <taxon>Clostridia</taxon>
        <taxon>Lachnospirales</taxon>
        <taxon>Lachnospiraceae</taxon>
        <taxon>Dorea</taxon>
    </lineage>
</organism>
<protein>
    <submittedName>
        <fullName evidence="2">Uncharacterized protein</fullName>
    </submittedName>
</protein>
<name>A0ABT2RJ50_9FIRM</name>
<dbReference type="Proteomes" id="UP001652431">
    <property type="component" value="Unassembled WGS sequence"/>
</dbReference>
<sequence>MMKRIIGFALFWVAVGMVINMLLDSLFVQILIIILLVLAGWRLYCCDR</sequence>
<dbReference type="EMBL" id="JAOQJU010000002">
    <property type="protein sequence ID" value="MCU6685437.1"/>
    <property type="molecule type" value="Genomic_DNA"/>
</dbReference>